<evidence type="ECO:0000256" key="1">
    <source>
        <dbReference type="ARBA" id="ARBA00005184"/>
    </source>
</evidence>
<dbReference type="EMBL" id="OZ020109">
    <property type="protein sequence ID" value="CAK9261640.1"/>
    <property type="molecule type" value="Genomic_DNA"/>
</dbReference>
<gene>
    <name evidence="9" type="ORF">CSSPJE1EN1_LOCUS7118</name>
</gene>
<feature type="active site" evidence="6">
    <location>
        <position position="419"/>
    </location>
</feature>
<dbReference type="Pfam" id="PF04043">
    <property type="entry name" value="PMEI"/>
    <property type="match status" value="1"/>
</dbReference>
<feature type="domain" description="Pectinesterase inhibitor" evidence="8">
    <location>
        <begin position="32"/>
        <end position="203"/>
    </location>
</feature>
<sequence>MEGTPKIMYTCPTRICTYLVAFSLIALLSFLTYSPTISLACNATRFPVACNVSLSAVDPRTFKSSAKDLTTIAVTAATQAVSQTLSSSLSLMNMSENSEISGINATLASKLVDCFPLLNLSLGLLHESFYQLDSSSMDLSSLHLVFQDIKTWISGALTFYTTCTDAFNLLDNSTDDDHAAAFNVQIQQQSEVTFQLLSNALSFVNALALFGNDLRSWKPSFFQTHVQKLTISFPTWLSPADRRLLLAVDSWSANVTVAQDGSGDYNTIQQAVDAAAAAASSSSGNSNSSSSKPAAAALRYVIHIKEGIYHEIVRVSTPFLIMLGDGINKTIITGNRSATDPSMSTYQSATFGVTGKGFIAKGITFQNTAGAIAHQAVALRVSGDQSAFWQCSFDGFQDTLYTHALRQFYFGCTIYGTVDFVFGNAAAVLQNCTLLARPNLQGQENVYTAQGRTDPGQNTGFVLADCIIGGTPDLLPQSQLFPTFLGRPWKLYSLTVYINSTISGIVNPSGWLPWSGNFALDTLYFAEYESQGPGANPQARVNWSTQITDPSELAKFSVNNFLNAQEWLLPDTTSPLYPDM</sequence>
<evidence type="ECO:0000256" key="3">
    <source>
        <dbReference type="ARBA" id="ARBA00007786"/>
    </source>
</evidence>
<comment type="pathway">
    <text evidence="1 7">Glycan metabolism; pectin degradation; 2-dehydro-3-deoxy-D-gluconate from pectin: step 1/5.</text>
</comment>
<evidence type="ECO:0000256" key="5">
    <source>
        <dbReference type="ARBA" id="ARBA00023085"/>
    </source>
</evidence>
<dbReference type="SUPFAM" id="SSF51126">
    <property type="entry name" value="Pectin lyase-like"/>
    <property type="match status" value="1"/>
</dbReference>
<keyword evidence="4 7" id="KW-0378">Hydrolase</keyword>
<keyword evidence="5 7" id="KW-0063">Aspartyl esterase</keyword>
<evidence type="ECO:0000313" key="10">
    <source>
        <dbReference type="Proteomes" id="UP001497444"/>
    </source>
</evidence>
<dbReference type="PANTHER" id="PTHR31707">
    <property type="entry name" value="PECTINESTERASE"/>
    <property type="match status" value="1"/>
</dbReference>
<dbReference type="CDD" id="cd15798">
    <property type="entry name" value="PMEI-like_3"/>
    <property type="match status" value="1"/>
</dbReference>
<dbReference type="InterPro" id="IPR000070">
    <property type="entry name" value="Pectinesterase_cat"/>
</dbReference>
<feature type="non-terminal residue" evidence="9">
    <location>
        <position position="1"/>
    </location>
</feature>
<protein>
    <recommendedName>
        <fullName evidence="7">Pectinesterase</fullName>
        <ecNumber evidence="7">3.1.1.11</ecNumber>
    </recommendedName>
</protein>
<evidence type="ECO:0000256" key="6">
    <source>
        <dbReference type="PROSITE-ProRule" id="PRU10040"/>
    </source>
</evidence>
<accession>A0ABP0W7Y2</accession>
<evidence type="ECO:0000313" key="9">
    <source>
        <dbReference type="EMBL" id="CAK9261640.1"/>
    </source>
</evidence>
<dbReference type="Pfam" id="PF01095">
    <property type="entry name" value="Pectinesterase"/>
    <property type="match status" value="1"/>
</dbReference>
<evidence type="ECO:0000256" key="4">
    <source>
        <dbReference type="ARBA" id="ARBA00022801"/>
    </source>
</evidence>
<keyword evidence="10" id="KW-1185">Reference proteome</keyword>
<dbReference type="Gene3D" id="1.20.140.40">
    <property type="entry name" value="Invertase/pectin methylesterase inhibitor family protein"/>
    <property type="match status" value="1"/>
</dbReference>
<evidence type="ECO:0000259" key="8">
    <source>
        <dbReference type="SMART" id="SM00856"/>
    </source>
</evidence>
<evidence type="ECO:0000256" key="2">
    <source>
        <dbReference type="ARBA" id="ARBA00006027"/>
    </source>
</evidence>
<evidence type="ECO:0000256" key="7">
    <source>
        <dbReference type="RuleBase" id="RU000589"/>
    </source>
</evidence>
<dbReference type="InterPro" id="IPR012334">
    <property type="entry name" value="Pectin_lyas_fold"/>
</dbReference>
<comment type="catalytic activity">
    <reaction evidence="7">
        <text>[(1-&gt;4)-alpha-D-galacturonosyl methyl ester](n) + n H2O = [(1-&gt;4)-alpha-D-galacturonosyl](n) + n methanol + n H(+)</text>
        <dbReference type="Rhea" id="RHEA:22380"/>
        <dbReference type="Rhea" id="RHEA-COMP:14570"/>
        <dbReference type="Rhea" id="RHEA-COMP:14573"/>
        <dbReference type="ChEBI" id="CHEBI:15377"/>
        <dbReference type="ChEBI" id="CHEBI:15378"/>
        <dbReference type="ChEBI" id="CHEBI:17790"/>
        <dbReference type="ChEBI" id="CHEBI:140522"/>
        <dbReference type="ChEBI" id="CHEBI:140523"/>
        <dbReference type="EC" id="3.1.1.11"/>
    </reaction>
</comment>
<dbReference type="EC" id="3.1.1.11" evidence="7"/>
<reference evidence="9" key="1">
    <citation type="submission" date="2024-02" db="EMBL/GenBank/DDBJ databases">
        <authorList>
            <consortium name="ELIXIR-Norway"/>
            <consortium name="Elixir Norway"/>
        </authorList>
    </citation>
    <scope>NUCLEOTIDE SEQUENCE</scope>
</reference>
<name>A0ABP0W7Y2_9BRYO</name>
<dbReference type="InterPro" id="IPR011050">
    <property type="entry name" value="Pectin_lyase_fold/virulence"/>
</dbReference>
<comment type="similarity">
    <text evidence="2">In the N-terminal section; belongs to the PMEI family.</text>
</comment>
<dbReference type="Proteomes" id="UP001497444">
    <property type="component" value="Chromosome 14"/>
</dbReference>
<organism evidence="9 10">
    <name type="scientific">Sphagnum jensenii</name>
    <dbReference type="NCBI Taxonomy" id="128206"/>
    <lineage>
        <taxon>Eukaryota</taxon>
        <taxon>Viridiplantae</taxon>
        <taxon>Streptophyta</taxon>
        <taxon>Embryophyta</taxon>
        <taxon>Bryophyta</taxon>
        <taxon>Sphagnophytina</taxon>
        <taxon>Sphagnopsida</taxon>
        <taxon>Sphagnales</taxon>
        <taxon>Sphagnaceae</taxon>
        <taxon>Sphagnum</taxon>
    </lineage>
</organism>
<dbReference type="NCBIfam" id="TIGR01614">
    <property type="entry name" value="PME_inhib"/>
    <property type="match status" value="1"/>
</dbReference>
<dbReference type="SMART" id="SM00856">
    <property type="entry name" value="PMEI"/>
    <property type="match status" value="1"/>
</dbReference>
<dbReference type="InterPro" id="IPR006501">
    <property type="entry name" value="Pectinesterase_inhib_dom"/>
</dbReference>
<dbReference type="PROSITE" id="PS00503">
    <property type="entry name" value="PECTINESTERASE_2"/>
    <property type="match status" value="1"/>
</dbReference>
<proteinExistence type="inferred from homology"/>
<dbReference type="InterPro" id="IPR035513">
    <property type="entry name" value="Invertase/methylesterase_inhib"/>
</dbReference>
<dbReference type="Gene3D" id="2.160.20.10">
    <property type="entry name" value="Single-stranded right-handed beta-helix, Pectin lyase-like"/>
    <property type="match status" value="1"/>
</dbReference>
<dbReference type="SUPFAM" id="SSF101148">
    <property type="entry name" value="Plant invertase/pectin methylesterase inhibitor"/>
    <property type="match status" value="1"/>
</dbReference>
<comment type="similarity">
    <text evidence="3">In the C-terminal section; belongs to the pectinesterase family.</text>
</comment>
<dbReference type="InterPro" id="IPR033131">
    <property type="entry name" value="Pectinesterase_Asp_AS"/>
</dbReference>